<feature type="domain" description="DinB-like" evidence="1">
    <location>
        <begin position="17"/>
        <end position="149"/>
    </location>
</feature>
<reference evidence="2" key="1">
    <citation type="submission" date="2020-07" db="EMBL/GenBank/DDBJ databases">
        <title>Huge and variable diversity of episymbiotic CPR bacteria and DPANN archaea in groundwater ecosystems.</title>
        <authorList>
            <person name="He C.Y."/>
            <person name="Keren R."/>
            <person name="Whittaker M."/>
            <person name="Farag I.F."/>
            <person name="Doudna J."/>
            <person name="Cate J.H.D."/>
            <person name="Banfield J.F."/>
        </authorList>
    </citation>
    <scope>NUCLEOTIDE SEQUENCE</scope>
    <source>
        <strain evidence="2">NC_groundwater_17_Pr7_B-0.1um_64_12</strain>
    </source>
</reference>
<dbReference type="Pfam" id="PF12867">
    <property type="entry name" value="DinB_2"/>
    <property type="match status" value="1"/>
</dbReference>
<dbReference type="Proteomes" id="UP000727962">
    <property type="component" value="Unassembled WGS sequence"/>
</dbReference>
<protein>
    <submittedName>
        <fullName evidence="2">DinB family protein</fullName>
    </submittedName>
</protein>
<name>A0A931PVG1_FIMGI</name>
<organism evidence="2 3">
    <name type="scientific">Fimbriimonas ginsengisoli</name>
    <dbReference type="NCBI Taxonomy" id="1005039"/>
    <lineage>
        <taxon>Bacteria</taxon>
        <taxon>Bacillati</taxon>
        <taxon>Armatimonadota</taxon>
        <taxon>Fimbriimonadia</taxon>
        <taxon>Fimbriimonadales</taxon>
        <taxon>Fimbriimonadaceae</taxon>
        <taxon>Fimbriimonas</taxon>
    </lineage>
</organism>
<comment type="caution">
    <text evidence="2">The sequence shown here is derived from an EMBL/GenBank/DDBJ whole genome shotgun (WGS) entry which is preliminary data.</text>
</comment>
<dbReference type="Gene3D" id="1.20.120.450">
    <property type="entry name" value="dinb family like domain"/>
    <property type="match status" value="1"/>
</dbReference>
<gene>
    <name evidence="2" type="ORF">HYR64_10915</name>
</gene>
<dbReference type="InterPro" id="IPR034660">
    <property type="entry name" value="DinB/YfiT-like"/>
</dbReference>
<proteinExistence type="predicted"/>
<sequence length="163" mass="18425">MQTLEIPKAVVAAKAEFGRAKDRIVKALASTPDDKINWSPAPTARTPIHLVAHAGMSISGMQEWLEGKPFPFESMADLDTFLRKEEQPYTTREQALELLDKNSGPYLAWLDTLSEEKLTSMFETPMGAFPFSDAITWPADHLRGHASQLDYIQTIYGDREWHF</sequence>
<evidence type="ECO:0000313" key="2">
    <source>
        <dbReference type="EMBL" id="MBI1757602.1"/>
    </source>
</evidence>
<evidence type="ECO:0000259" key="1">
    <source>
        <dbReference type="Pfam" id="PF12867"/>
    </source>
</evidence>
<dbReference type="AlphaFoldDB" id="A0A931PVG1"/>
<dbReference type="InterPro" id="IPR024775">
    <property type="entry name" value="DinB-like"/>
</dbReference>
<dbReference type="SUPFAM" id="SSF109854">
    <property type="entry name" value="DinB/YfiT-like putative metalloenzymes"/>
    <property type="match status" value="1"/>
</dbReference>
<evidence type="ECO:0000313" key="3">
    <source>
        <dbReference type="Proteomes" id="UP000727962"/>
    </source>
</evidence>
<dbReference type="EMBL" id="JACOSL010000066">
    <property type="protein sequence ID" value="MBI1757602.1"/>
    <property type="molecule type" value="Genomic_DNA"/>
</dbReference>
<accession>A0A931PVG1</accession>